<comment type="caution">
    <text evidence="5">The sequence shown here is derived from an EMBL/GenBank/DDBJ whole genome shotgun (WGS) entry which is preliminary data.</text>
</comment>
<dbReference type="Pfam" id="PF13432">
    <property type="entry name" value="TPR_16"/>
    <property type="match status" value="1"/>
</dbReference>
<evidence type="ECO:0000313" key="6">
    <source>
        <dbReference type="Proteomes" id="UP000569092"/>
    </source>
</evidence>
<feature type="region of interest" description="Disordered" evidence="4">
    <location>
        <begin position="373"/>
        <end position="392"/>
    </location>
</feature>
<name>A0A7W8N4B9_9BACT</name>
<evidence type="ECO:0000256" key="4">
    <source>
        <dbReference type="SAM" id="MobiDB-lite"/>
    </source>
</evidence>
<evidence type="ECO:0000313" key="5">
    <source>
        <dbReference type="EMBL" id="MBB5345064.1"/>
    </source>
</evidence>
<dbReference type="EMBL" id="JACHDZ010000004">
    <property type="protein sequence ID" value="MBB5345064.1"/>
    <property type="molecule type" value="Genomic_DNA"/>
</dbReference>
<dbReference type="SUPFAM" id="SSF48452">
    <property type="entry name" value="TPR-like"/>
    <property type="match status" value="2"/>
</dbReference>
<dbReference type="InterPro" id="IPR011990">
    <property type="entry name" value="TPR-like_helical_dom_sf"/>
</dbReference>
<gene>
    <name evidence="5" type="ORF">HDF10_003050</name>
</gene>
<keyword evidence="2 3" id="KW-0802">TPR repeat</keyword>
<dbReference type="Proteomes" id="UP000569092">
    <property type="component" value="Unassembled WGS sequence"/>
</dbReference>
<protein>
    <submittedName>
        <fullName evidence="5">Tetratricopeptide (TPR) repeat protein</fullName>
    </submittedName>
</protein>
<evidence type="ECO:0000256" key="3">
    <source>
        <dbReference type="PROSITE-ProRule" id="PRU00339"/>
    </source>
</evidence>
<feature type="repeat" description="TPR" evidence="3">
    <location>
        <begin position="57"/>
        <end position="90"/>
    </location>
</feature>
<dbReference type="PROSITE" id="PS50005">
    <property type="entry name" value="TPR"/>
    <property type="match status" value="4"/>
</dbReference>
<feature type="repeat" description="TPR" evidence="3">
    <location>
        <begin position="333"/>
        <end position="366"/>
    </location>
</feature>
<reference evidence="5 6" key="1">
    <citation type="submission" date="2020-08" db="EMBL/GenBank/DDBJ databases">
        <title>Genomic Encyclopedia of Type Strains, Phase IV (KMG-V): Genome sequencing to study the core and pangenomes of soil and plant-associated prokaryotes.</title>
        <authorList>
            <person name="Whitman W."/>
        </authorList>
    </citation>
    <scope>NUCLEOTIDE SEQUENCE [LARGE SCALE GENOMIC DNA]</scope>
    <source>
        <strain evidence="5 6">M8US30</strain>
    </source>
</reference>
<dbReference type="PANTHER" id="PTHR44858">
    <property type="entry name" value="TETRATRICOPEPTIDE REPEAT PROTEIN 6"/>
    <property type="match status" value="1"/>
</dbReference>
<evidence type="ECO:0000256" key="1">
    <source>
        <dbReference type="ARBA" id="ARBA00022737"/>
    </source>
</evidence>
<dbReference type="Gene3D" id="1.25.40.10">
    <property type="entry name" value="Tetratricopeptide repeat domain"/>
    <property type="match status" value="3"/>
</dbReference>
<dbReference type="InterPro" id="IPR050498">
    <property type="entry name" value="Ycf3"/>
</dbReference>
<keyword evidence="1" id="KW-0677">Repeat</keyword>
<accession>A0A7W8N4B9</accession>
<evidence type="ECO:0000256" key="2">
    <source>
        <dbReference type="ARBA" id="ARBA00022803"/>
    </source>
</evidence>
<sequence>MSYRLAIWLALGMVTWGPLVQPQGDPAQAALPGNQQQSATESEATLIALSKAHPTNAEPFAQLGLLEARRGHYPQAIVFYRKAMALKPAMRGLRLNLGLALFKDGQYKQAIQTFTPLLRSQSPSSPERQRLTVLVGMSHYGLGEYQAAVPYLKQAADRDGQNLSLLLTLAHSCLLSKQYQCVLDAYHRMVAQNAESAEADMLVGEALDEMKDTIGATREFRAAVQANPKEPNAHFGLGYLLWTQRQYQEASQEFQAELENTPDYSQAMVYLADADIQLNRNEDARALLEKVVKIDPATSMGHLDLGIVYAEADHKEEALREFKAAAELKPDDANVHMRLGRLYRSMGEASEAKNEFDKARNLNRTAHDALITVMSSASDKDNKSLTRSPANK</sequence>
<feature type="repeat" description="TPR" evidence="3">
    <location>
        <begin position="299"/>
        <end position="332"/>
    </location>
</feature>
<dbReference type="InterPro" id="IPR019734">
    <property type="entry name" value="TPR_rpt"/>
</dbReference>
<organism evidence="5 6">
    <name type="scientific">Tunturiibacter lichenicola</name>
    <dbReference type="NCBI Taxonomy" id="2051959"/>
    <lineage>
        <taxon>Bacteria</taxon>
        <taxon>Pseudomonadati</taxon>
        <taxon>Acidobacteriota</taxon>
        <taxon>Terriglobia</taxon>
        <taxon>Terriglobales</taxon>
        <taxon>Acidobacteriaceae</taxon>
        <taxon>Tunturiibacter</taxon>
    </lineage>
</organism>
<feature type="repeat" description="TPR" evidence="3">
    <location>
        <begin position="231"/>
        <end position="264"/>
    </location>
</feature>
<dbReference type="SMART" id="SM00028">
    <property type="entry name" value="TPR"/>
    <property type="match status" value="7"/>
</dbReference>
<proteinExistence type="predicted"/>
<dbReference type="PANTHER" id="PTHR44858:SF1">
    <property type="entry name" value="UDP-N-ACETYLGLUCOSAMINE--PEPTIDE N-ACETYLGLUCOSAMINYLTRANSFERASE SPINDLY-RELATED"/>
    <property type="match status" value="1"/>
</dbReference>
<dbReference type="Pfam" id="PF14559">
    <property type="entry name" value="TPR_19"/>
    <property type="match status" value="2"/>
</dbReference>
<dbReference type="AlphaFoldDB" id="A0A7W8N4B9"/>